<organism evidence="2 3">
    <name type="scientific">Consotaella salsifontis</name>
    <dbReference type="NCBI Taxonomy" id="1365950"/>
    <lineage>
        <taxon>Bacteria</taxon>
        <taxon>Pseudomonadati</taxon>
        <taxon>Pseudomonadota</taxon>
        <taxon>Alphaproteobacteria</taxon>
        <taxon>Hyphomicrobiales</taxon>
        <taxon>Aurantimonadaceae</taxon>
        <taxon>Consotaella</taxon>
    </lineage>
</organism>
<dbReference type="PANTHER" id="PTHR33797:SF2">
    <property type="entry name" value="ORGANIC HYDROPEROXIDE RESISTANCE PROTEIN-LIKE"/>
    <property type="match status" value="1"/>
</dbReference>
<dbReference type="InterPro" id="IPR036102">
    <property type="entry name" value="OsmC/Ohrsf"/>
</dbReference>
<dbReference type="EMBL" id="FUXL01000003">
    <property type="protein sequence ID" value="SJZ79824.1"/>
    <property type="molecule type" value="Genomic_DNA"/>
</dbReference>
<dbReference type="SUPFAM" id="SSF82784">
    <property type="entry name" value="OsmC-like"/>
    <property type="match status" value="1"/>
</dbReference>
<dbReference type="Gene3D" id="2.20.25.10">
    <property type="match status" value="1"/>
</dbReference>
<evidence type="ECO:0000256" key="1">
    <source>
        <dbReference type="ARBA" id="ARBA00007378"/>
    </source>
</evidence>
<dbReference type="RefSeq" id="WP_078707195.1">
    <property type="nucleotide sequence ID" value="NZ_FUXL01000003.1"/>
</dbReference>
<dbReference type="PANTHER" id="PTHR33797">
    <property type="entry name" value="ORGANIC HYDROPEROXIDE RESISTANCE PROTEIN-LIKE"/>
    <property type="match status" value="1"/>
</dbReference>
<evidence type="ECO:0000313" key="3">
    <source>
        <dbReference type="Proteomes" id="UP000190135"/>
    </source>
</evidence>
<dbReference type="STRING" id="1365950.SAMN05428963_10372"/>
<keyword evidence="3" id="KW-1185">Reference proteome</keyword>
<dbReference type="InterPro" id="IPR019953">
    <property type="entry name" value="OHR"/>
</dbReference>
<dbReference type="OrthoDB" id="9797508at2"/>
<dbReference type="AlphaFoldDB" id="A0A1T4NKM9"/>
<evidence type="ECO:0000313" key="2">
    <source>
        <dbReference type="EMBL" id="SJZ79824.1"/>
    </source>
</evidence>
<reference evidence="2 3" key="1">
    <citation type="submission" date="2017-02" db="EMBL/GenBank/DDBJ databases">
        <authorList>
            <person name="Peterson S.W."/>
        </authorList>
    </citation>
    <scope>NUCLEOTIDE SEQUENCE [LARGE SCALE GENOMIC DNA]</scope>
    <source>
        <strain evidence="2 3">USBA 369</strain>
    </source>
</reference>
<sequence>MSTLYSTKVVAVGGRNGSVKSEDGILDLSLAMPKALGGKGGKTNPEQLFAAGYAACFENAVMHVAHQAKAGIKDDDIEVTATVSISANESGGFVLAVALDVVIARIEQTQAEEIVRQAHAVCPYSNATRGNIDVALNVTTR</sequence>
<accession>A0A1T4NKM9</accession>
<comment type="similarity">
    <text evidence="1">Belongs to the OsmC/Ohr family.</text>
</comment>
<dbReference type="NCBIfam" id="TIGR03561">
    <property type="entry name" value="organ_hyd_perox"/>
    <property type="match status" value="1"/>
</dbReference>
<proteinExistence type="inferred from homology"/>
<dbReference type="Proteomes" id="UP000190135">
    <property type="component" value="Unassembled WGS sequence"/>
</dbReference>
<dbReference type="GO" id="GO:0006979">
    <property type="term" value="P:response to oxidative stress"/>
    <property type="evidence" value="ECO:0007669"/>
    <property type="project" value="InterPro"/>
</dbReference>
<protein>
    <submittedName>
        <fullName evidence="2">Peroxiredoxin, Ohr subfamily</fullName>
    </submittedName>
</protein>
<dbReference type="Pfam" id="PF02566">
    <property type="entry name" value="OsmC"/>
    <property type="match status" value="1"/>
</dbReference>
<dbReference type="InterPro" id="IPR003718">
    <property type="entry name" value="OsmC/Ohr_fam"/>
</dbReference>
<dbReference type="Gene3D" id="3.30.300.20">
    <property type="match status" value="1"/>
</dbReference>
<gene>
    <name evidence="2" type="ORF">SAMN05428963_10372</name>
</gene>
<dbReference type="InterPro" id="IPR015946">
    <property type="entry name" value="KH_dom-like_a/b"/>
</dbReference>
<name>A0A1T4NKM9_9HYPH</name>